<dbReference type="PROSITE" id="PS51257">
    <property type="entry name" value="PROKAR_LIPOPROTEIN"/>
    <property type="match status" value="1"/>
</dbReference>
<dbReference type="SUPFAM" id="SSF51695">
    <property type="entry name" value="PLC-like phosphodiesterases"/>
    <property type="match status" value="1"/>
</dbReference>
<dbReference type="InterPro" id="IPR030395">
    <property type="entry name" value="GP_PDE_dom"/>
</dbReference>
<dbReference type="GO" id="GO:0008889">
    <property type="term" value="F:glycerophosphodiester phosphodiesterase activity"/>
    <property type="evidence" value="ECO:0007669"/>
    <property type="project" value="UniProtKB-EC"/>
</dbReference>
<dbReference type="OMA" id="ADAMWLT"/>
<evidence type="ECO:0000313" key="3">
    <source>
        <dbReference type="EMBL" id="CRO89994.1"/>
    </source>
</evidence>
<organism evidence="6 9">
    <name type="scientific">Pseudomonas aeruginosa</name>
    <dbReference type="NCBI Taxonomy" id="287"/>
    <lineage>
        <taxon>Bacteria</taxon>
        <taxon>Pseudomonadati</taxon>
        <taxon>Pseudomonadota</taxon>
        <taxon>Gammaproteobacteria</taxon>
        <taxon>Pseudomonadales</taxon>
        <taxon>Pseudomonadaceae</taxon>
        <taxon>Pseudomonas</taxon>
    </lineage>
</organism>
<dbReference type="CDD" id="cd08580">
    <property type="entry name" value="GDPD_Rv2277c_like"/>
    <property type="match status" value="1"/>
</dbReference>
<gene>
    <name evidence="3" type="primary">glpQ1_1</name>
    <name evidence="6" type="ORF">DT376_21700</name>
    <name evidence="4" type="ORF">GNQ48_21010</name>
    <name evidence="5" type="ORF">GUL26_09695</name>
    <name evidence="7" type="ORF">IPC1295_06885</name>
    <name evidence="3" type="ORF">PAERUG_P19_London_7_VIM_2_05_10_02811</name>
</gene>
<evidence type="ECO:0000313" key="7">
    <source>
        <dbReference type="EMBL" id="RPM20005.1"/>
    </source>
</evidence>
<dbReference type="GO" id="GO:0006629">
    <property type="term" value="P:lipid metabolic process"/>
    <property type="evidence" value="ECO:0007669"/>
    <property type="project" value="InterPro"/>
</dbReference>
<dbReference type="RefSeq" id="WP_003102260.1">
    <property type="nucleotide sequence ID" value="NZ_AP014651.1"/>
</dbReference>
<keyword evidence="1" id="KW-0732">Signal</keyword>
<dbReference type="PANTHER" id="PTHR46211">
    <property type="entry name" value="GLYCEROPHOSPHORYL DIESTER PHOSPHODIESTERASE"/>
    <property type="match status" value="1"/>
</dbReference>
<dbReference type="Proteomes" id="UP000045039">
    <property type="component" value="Unassembled WGS sequence"/>
</dbReference>
<reference evidence="7 10" key="5">
    <citation type="submission" date="2019-01" db="EMBL/GenBank/DDBJ databases">
        <title>The Pseudomonas aeruginosa pan-genome provides new insights on its population structure, horizontal gene transfer and pathogenicity.</title>
        <authorList>
            <person name="Freschi L."/>
            <person name="Vincent A.T."/>
            <person name="Jeukens J."/>
            <person name="Emond-Rheault J.-G."/>
            <person name="Kukavica-Ibrulj I."/>
            <person name="Dupont M.-J."/>
            <person name="Charette S.J."/>
            <person name="Boyle B."/>
            <person name="Levesque R.C."/>
        </authorList>
    </citation>
    <scope>NUCLEOTIDE SEQUENCE [LARGE SCALE GENOMIC DNA]</scope>
    <source>
        <strain evidence="7 10">PA-W36</strain>
    </source>
</reference>
<dbReference type="EMBL" id="CVVU01000198">
    <property type="protein sequence ID" value="CRO89994.1"/>
    <property type="molecule type" value="Genomic_DNA"/>
</dbReference>
<dbReference type="Proteomes" id="UP000253594">
    <property type="component" value="Unassembled WGS sequence"/>
</dbReference>
<dbReference type="EC" id="3.1.4.46" evidence="3"/>
<evidence type="ECO:0000259" key="2">
    <source>
        <dbReference type="PROSITE" id="PS51704"/>
    </source>
</evidence>
<feature type="domain" description="GP-PDE" evidence="2">
    <location>
        <begin position="31"/>
        <end position="301"/>
    </location>
</feature>
<dbReference type="Gene3D" id="3.20.20.190">
    <property type="entry name" value="Phosphatidylinositol (PI) phosphodiesterase"/>
    <property type="match status" value="1"/>
</dbReference>
<proteinExistence type="predicted"/>
<reference evidence="4 11" key="6">
    <citation type="submission" date="2019-11" db="EMBL/GenBank/DDBJ databases">
        <title>Genomes of ocular Pseudomonas aeruginosa isolates.</title>
        <authorList>
            <person name="Khan M."/>
            <person name="Rice S.A."/>
            <person name="Willcox M.D.P."/>
            <person name="Stapleton F."/>
        </authorList>
    </citation>
    <scope>NUCLEOTIDE SEQUENCE [LARGE SCALE GENOMIC DNA]</scope>
    <source>
        <strain evidence="4 11">PA221</strain>
    </source>
</reference>
<name>A0A0C7D6A9_PSEAI</name>
<dbReference type="EMBL" id="WXZT01000005">
    <property type="protein sequence ID" value="MZZ12521.1"/>
    <property type="molecule type" value="Genomic_DNA"/>
</dbReference>
<feature type="signal peptide" evidence="1">
    <location>
        <begin position="1"/>
        <end position="20"/>
    </location>
</feature>
<sequence>MNRSIAILLLGLSLTGCVEARSVVPADGPGPLLVAHRAGTADYPENTLLAIRKALDNGADALWLSVQLSADGHPVLYRPADLAVLTQGAGAVGQSSLAELARLNAGYMFKAEDGSYPYRQKPLRIPTLRQALRAIPPQVPVFLDMKSLPVEPLVDAVAGELERQKAWSRVRFYSTEKAANDYLTQRYADRARQFESRDATRNRLVGLAFGERCEAPPAGGTWMGIELRRELTVTERFTLGESSYKVPAAQLWTRKAMDCVRREPVKVVMFGIETAEDYRTARALGADAVMSNSPRKMEAIRRRVLADQPGG</sequence>
<dbReference type="EMBL" id="QORE01000810">
    <property type="protein sequence ID" value="RCI72816.1"/>
    <property type="molecule type" value="Genomic_DNA"/>
</dbReference>
<evidence type="ECO:0000313" key="9">
    <source>
        <dbReference type="Proteomes" id="UP000253594"/>
    </source>
</evidence>
<dbReference type="EMBL" id="NSNE01000003">
    <property type="protein sequence ID" value="RPM20005.1"/>
    <property type="molecule type" value="Genomic_DNA"/>
</dbReference>
<reference evidence="8" key="2">
    <citation type="submission" date="2015-06" db="EMBL/GenBank/DDBJ databases">
        <authorList>
            <person name="Radhakrishnan Rajesh"/>
            <person name="Underwood Anthony"/>
            <person name="Al-Shahib Ali"/>
        </authorList>
    </citation>
    <scope>NUCLEOTIDE SEQUENCE [LARGE SCALE GENOMIC DNA]</scope>
    <source>
        <strain evidence="8">P19_London_7_VIM_2_05_10</strain>
    </source>
</reference>
<dbReference type="Proteomes" id="UP000644192">
    <property type="component" value="Unassembled WGS sequence"/>
</dbReference>
<accession>A0A0C7D6A9</accession>
<evidence type="ECO:0000313" key="8">
    <source>
        <dbReference type="Proteomes" id="UP000045039"/>
    </source>
</evidence>
<dbReference type="PROSITE" id="PS51704">
    <property type="entry name" value="GP_PDE"/>
    <property type="match status" value="1"/>
</dbReference>
<feature type="chain" id="PRO_5015035406" evidence="1">
    <location>
        <begin position="21"/>
        <end position="311"/>
    </location>
</feature>
<reference evidence="7 10" key="3">
    <citation type="submission" date="2017-08" db="EMBL/GenBank/DDBJ databases">
        <authorList>
            <person name="Feschi L."/>
            <person name="Jeukens J."/>
            <person name="Emond-Rheault J.-G."/>
            <person name="Kukavica-Ibrulj I."/>
            <person name="Boyle B."/>
            <person name="Levesque R.C."/>
        </authorList>
    </citation>
    <scope>NUCLEOTIDE SEQUENCE [LARGE SCALE GENOMIC DNA]</scope>
    <source>
        <strain evidence="7 10">PA-W36</strain>
    </source>
</reference>
<dbReference type="EMBL" id="WOAD01000020">
    <property type="protein sequence ID" value="MUI37493.1"/>
    <property type="molecule type" value="Genomic_DNA"/>
</dbReference>
<dbReference type="PANTHER" id="PTHR46211:SF10">
    <property type="entry name" value="EXPORTED PROTEIN"/>
    <property type="match status" value="1"/>
</dbReference>
<evidence type="ECO:0000313" key="10">
    <source>
        <dbReference type="Proteomes" id="UP000284767"/>
    </source>
</evidence>
<dbReference type="AlphaFoldDB" id="A0A0C7D6A9"/>
<accession>A0A1S1BY94</accession>
<evidence type="ECO:0000313" key="6">
    <source>
        <dbReference type="EMBL" id="RCI72816.1"/>
    </source>
</evidence>
<comment type="caution">
    <text evidence="6">The sequence shown here is derived from an EMBL/GenBank/DDBJ whole genome shotgun (WGS) entry which is preliminary data.</text>
</comment>
<dbReference type="InterPro" id="IPR017946">
    <property type="entry name" value="PLC-like_Pdiesterase_TIM-brl"/>
</dbReference>
<reference evidence="3" key="1">
    <citation type="submission" date="2015-06" db="EMBL/GenBank/DDBJ databases">
        <authorList>
            <person name="Radhakrishnan R."/>
            <person name="Underwood A."/>
            <person name="Al-Shahib A."/>
        </authorList>
    </citation>
    <scope>NUCLEOTIDE SEQUENCE</scope>
    <source>
        <strain evidence="3">P19_London_7_VIM_2_05_10</strain>
    </source>
</reference>
<dbReference type="Proteomes" id="UP000284767">
    <property type="component" value="Unassembled WGS sequence"/>
</dbReference>
<evidence type="ECO:0000313" key="4">
    <source>
        <dbReference type="EMBL" id="MUI37493.1"/>
    </source>
</evidence>
<evidence type="ECO:0000313" key="5">
    <source>
        <dbReference type="EMBL" id="MZZ12521.1"/>
    </source>
</evidence>
<evidence type="ECO:0000313" key="11">
    <source>
        <dbReference type="Proteomes" id="UP000433532"/>
    </source>
</evidence>
<protein>
    <submittedName>
        <fullName evidence="6">Glycerophosphodiester phosphodiesterase</fullName>
    </submittedName>
    <submittedName>
        <fullName evidence="3">Glycerophosphoryl diester phosphodiesterase 1</fullName>
        <ecNumber evidence="3">3.1.4.46</ecNumber>
    </submittedName>
</protein>
<keyword evidence="3" id="KW-0378">Hydrolase</keyword>
<evidence type="ECO:0000256" key="1">
    <source>
        <dbReference type="SAM" id="SignalP"/>
    </source>
</evidence>
<reference evidence="6 9" key="4">
    <citation type="submission" date="2018-07" db="EMBL/GenBank/DDBJ databases">
        <title>Mechanisms of high-level aminoglycoside resistance among Gram-negative pathogens in Brazil.</title>
        <authorList>
            <person name="Ballaben A.S."/>
            <person name="Darini A.L.C."/>
            <person name="Doi Y."/>
        </authorList>
    </citation>
    <scope>NUCLEOTIDE SEQUENCE [LARGE SCALE GENOMIC DNA]</scope>
    <source>
        <strain evidence="6 9">B2-305</strain>
    </source>
</reference>
<dbReference type="Proteomes" id="UP000433532">
    <property type="component" value="Unassembled WGS sequence"/>
</dbReference>
<reference evidence="5" key="7">
    <citation type="submission" date="2020-01" db="EMBL/GenBank/DDBJ databases">
        <title>Bacteria Cultured from War Wounds Associated with the Conflict in Eastern Ukraine.</title>
        <authorList>
            <person name="Snesrud E."/>
            <person name="Galac M.R."/>
            <person name="Mc Gann P."/>
            <person name="Valentine K."/>
            <person name="Viacheslav K."/>
        </authorList>
    </citation>
    <scope>NUCLEOTIDE SEQUENCE</scope>
    <source>
        <strain evidence="5">VNMU148</strain>
    </source>
</reference>
<dbReference type="Pfam" id="PF03009">
    <property type="entry name" value="GDPD"/>
    <property type="match status" value="1"/>
</dbReference>